<dbReference type="Pfam" id="PF00975">
    <property type="entry name" value="Thioesterase"/>
    <property type="match status" value="1"/>
</dbReference>
<dbReference type="NCBIfam" id="TIGR01733">
    <property type="entry name" value="AA-adenyl-dom"/>
    <property type="match status" value="1"/>
</dbReference>
<dbReference type="Pfam" id="PF00550">
    <property type="entry name" value="PP-binding"/>
    <property type="match status" value="1"/>
</dbReference>
<dbReference type="SUPFAM" id="SSF56801">
    <property type="entry name" value="Acetyl-CoA synthetase-like"/>
    <property type="match status" value="1"/>
</dbReference>
<dbReference type="Pfam" id="PF00501">
    <property type="entry name" value="AMP-binding"/>
    <property type="match status" value="1"/>
</dbReference>
<feature type="domain" description="Carrier" evidence="3">
    <location>
        <begin position="981"/>
        <end position="1056"/>
    </location>
</feature>
<dbReference type="InterPro" id="IPR001242">
    <property type="entry name" value="Condensation_dom"/>
</dbReference>
<dbReference type="InterPro" id="IPR029058">
    <property type="entry name" value="AB_hydrolase_fold"/>
</dbReference>
<dbReference type="InterPro" id="IPR045851">
    <property type="entry name" value="AMP-bd_C_sf"/>
</dbReference>
<dbReference type="InterPro" id="IPR020806">
    <property type="entry name" value="PKS_PP-bd"/>
</dbReference>
<dbReference type="InterPro" id="IPR000873">
    <property type="entry name" value="AMP-dep_synth/lig_dom"/>
</dbReference>
<dbReference type="InterPro" id="IPR023213">
    <property type="entry name" value="CAT-like_dom_sf"/>
</dbReference>
<dbReference type="PANTHER" id="PTHR45527">
    <property type="entry name" value="NONRIBOSOMAL PEPTIDE SYNTHETASE"/>
    <property type="match status" value="1"/>
</dbReference>
<keyword evidence="5" id="KW-1185">Reference proteome</keyword>
<dbReference type="SUPFAM" id="SSF47336">
    <property type="entry name" value="ACP-like"/>
    <property type="match status" value="1"/>
</dbReference>
<keyword evidence="2" id="KW-0597">Phosphoprotein</keyword>
<reference evidence="4 5" key="1">
    <citation type="submission" date="2019-03" db="EMBL/GenBank/DDBJ databases">
        <title>Genomic Encyclopedia of Type Strains, Phase IV (KMG-IV): sequencing the most valuable type-strain genomes for metagenomic binning, comparative biology and taxonomic classification.</title>
        <authorList>
            <person name="Goeker M."/>
        </authorList>
    </citation>
    <scope>NUCLEOTIDE SEQUENCE [LARGE SCALE GENOMIC DNA]</scope>
    <source>
        <strain evidence="4 5">DSM 18792</strain>
    </source>
</reference>
<dbReference type="InterPro" id="IPR009081">
    <property type="entry name" value="PP-bd_ACP"/>
</dbReference>
<evidence type="ECO:0000313" key="4">
    <source>
        <dbReference type="EMBL" id="TCL66682.1"/>
    </source>
</evidence>
<dbReference type="Pfam" id="PF00668">
    <property type="entry name" value="Condensation"/>
    <property type="match status" value="1"/>
</dbReference>
<dbReference type="CDD" id="cd19531">
    <property type="entry name" value="LCL_NRPS-like"/>
    <property type="match status" value="1"/>
</dbReference>
<dbReference type="PROSITE" id="PS00455">
    <property type="entry name" value="AMP_BINDING"/>
    <property type="match status" value="1"/>
</dbReference>
<dbReference type="Gene3D" id="3.30.559.30">
    <property type="entry name" value="Nonribosomal peptide synthetase, condensation domain"/>
    <property type="match status" value="1"/>
</dbReference>
<sequence>MINPEAKTDQNKAAFNPFAGSEVESITYVTQSQSELWTACTLGGVDANKAYNESISLILEGELDTSSLEYAIQTLIERHESLRATFSTDGRFMTIFKNLPIIIKHQDISNFTGTEKDKFIANYLSKDANYIFNLVKGPLFKAGFIKIAEHKHQLVLTAHHIICDGWSFGIMLEELGSLYTAHKLKINHTLPKAESFITYTDEQQAFLTSEEYNANEIYWLNQFNNSDPELTLPTDFPRPRLRTYKSERFDAKMNPYLLEFLKKTGIEAGCSFVTTLLTAFEVFICTQTGQDDIVIGLPSADQAASGRTQMIGHCVNLLPIRSKMDTNMSFSDYLKLRKVQLFDAYEHQRFSFGQLLQKLNISRDPSRVPLVPVVFNIDMGMDDCVSFHDLKHTLKSNPREHEIFEIFLNASGSKDDLVFEWSYKEALFKPETIKNMMASFETIIEKLISNPNKPLSEIITSDYVPYYNELNNTEAVYPTEPLHILLQNQAKLFSNKTAIEFKDTQVSYEGLQKRANQLSHYLINEGVSTGDLVGVSLNRGPELLATLMAILQCGAAYVPLDPNYPKSRLEFILLDSQAKYLITNKDNSLHIDDSIKQLYIEDALLQENTLPNTPLDVVVNQNDLAYILYTSGSTGKPKGVPITHKNLVNLLFSISKEPGITENDKFLAITTISFDIAGVELFLPILNGACIVMADAETARNGELLLDILKTKEISIVQATPTTWKMLLESKWVQPLPITAFCGGEALTSELAQKIMSKCKKLWNMYGPTETTIYSIIKEIKADDELITIGKPIANTQIFILNASGQLAKPGTIGEITIAGDGVAEGYWKRPELTAEKFIKNAFNSNTNTVLYRTGDLGKLLPSNNILCLGRTDHQIKIRGYRIEPEEIEKTLIQLNNIQEAVVLVNNDALIAFVKPIAFDNFTSEHINEWKSNLTDKLPSYFVPNQIKVVKEFPTTPNGKLDRKALLDSETIKVEASHISEPKTDTEKLIASIWKKYLHLDYVDVRNNFFELGGNSLIAIQVMNELEKETGKKLPLSSLFEYSNIEKFSQLLHSENNTNTWSSLVPIKPQGTKTPIYMVHGAGMEVLIFKELANNLDPDQPVYGLQAKALFNDSNSFDTIEKIAIHYVDTILDANPNGPFALAGYSFGGIIAYEMARTLIERGKKVTMVGLFDTVIEPHFYHESPVQKKAAIHAYKTKRRLQFLKEMTQSWENIKFHIHRKKDFLLNQYVQTKHFETDQDQIKYEEFLKTESIIQPIKDKYYMRPQPINVDLFRAEEHTSYLDDTIFTGWKDFALNGVTVHNTPGNHDTLLTSENAKEVARIFQNVLDVRNRELFKMKPL</sequence>
<dbReference type="SUPFAM" id="SSF52777">
    <property type="entry name" value="CoA-dependent acyltransferases"/>
    <property type="match status" value="2"/>
</dbReference>
<evidence type="ECO:0000256" key="2">
    <source>
        <dbReference type="ARBA" id="ARBA00022553"/>
    </source>
</evidence>
<dbReference type="Gene3D" id="3.30.300.30">
    <property type="match status" value="1"/>
</dbReference>
<protein>
    <submittedName>
        <fullName evidence="4">Amino acid adenylation domain-containing protein</fullName>
    </submittedName>
</protein>
<dbReference type="InterPro" id="IPR020845">
    <property type="entry name" value="AMP-binding_CS"/>
</dbReference>
<keyword evidence="1" id="KW-0596">Phosphopantetheine</keyword>
<dbReference type="Gene3D" id="3.40.50.980">
    <property type="match status" value="2"/>
</dbReference>
<dbReference type="Proteomes" id="UP000295455">
    <property type="component" value="Unassembled WGS sequence"/>
</dbReference>
<dbReference type="InterPro" id="IPR001031">
    <property type="entry name" value="Thioesterase"/>
</dbReference>
<dbReference type="FunFam" id="3.40.50.980:FF:000001">
    <property type="entry name" value="Non-ribosomal peptide synthetase"/>
    <property type="match status" value="1"/>
</dbReference>
<dbReference type="SUPFAM" id="SSF53474">
    <property type="entry name" value="alpha/beta-Hydrolases"/>
    <property type="match status" value="1"/>
</dbReference>
<organism evidence="4 5">
    <name type="scientific">Mariniflexile fucanivorans</name>
    <dbReference type="NCBI Taxonomy" id="264023"/>
    <lineage>
        <taxon>Bacteria</taxon>
        <taxon>Pseudomonadati</taxon>
        <taxon>Bacteroidota</taxon>
        <taxon>Flavobacteriia</taxon>
        <taxon>Flavobacteriales</taxon>
        <taxon>Flavobacteriaceae</taxon>
        <taxon>Mariniflexile</taxon>
    </lineage>
</organism>
<evidence type="ECO:0000259" key="3">
    <source>
        <dbReference type="PROSITE" id="PS50075"/>
    </source>
</evidence>
<dbReference type="Gene3D" id="1.10.1200.10">
    <property type="entry name" value="ACP-like"/>
    <property type="match status" value="1"/>
</dbReference>
<dbReference type="EMBL" id="SLUP01000003">
    <property type="protein sequence ID" value="TCL66682.1"/>
    <property type="molecule type" value="Genomic_DNA"/>
</dbReference>
<dbReference type="Gene3D" id="2.30.38.10">
    <property type="entry name" value="Luciferase, Domain 3"/>
    <property type="match status" value="1"/>
</dbReference>
<name>A0A4R1RLN7_9FLAO</name>
<dbReference type="OrthoDB" id="9778690at2"/>
<evidence type="ECO:0000313" key="5">
    <source>
        <dbReference type="Proteomes" id="UP000295455"/>
    </source>
</evidence>
<evidence type="ECO:0000256" key="1">
    <source>
        <dbReference type="ARBA" id="ARBA00022450"/>
    </source>
</evidence>
<dbReference type="Pfam" id="PF13193">
    <property type="entry name" value="AMP-binding_C"/>
    <property type="match status" value="1"/>
</dbReference>
<dbReference type="InterPro" id="IPR025110">
    <property type="entry name" value="AMP-bd_C"/>
</dbReference>
<dbReference type="Gene3D" id="3.40.50.1820">
    <property type="entry name" value="alpha/beta hydrolase"/>
    <property type="match status" value="1"/>
</dbReference>
<accession>A0A4R1RLN7</accession>
<dbReference type="CDD" id="cd05930">
    <property type="entry name" value="A_NRPS"/>
    <property type="match status" value="1"/>
</dbReference>
<proteinExistence type="predicted"/>
<dbReference type="PANTHER" id="PTHR45527:SF1">
    <property type="entry name" value="FATTY ACID SYNTHASE"/>
    <property type="match status" value="1"/>
</dbReference>
<dbReference type="PROSITE" id="PS50075">
    <property type="entry name" value="CARRIER"/>
    <property type="match status" value="1"/>
</dbReference>
<dbReference type="GO" id="GO:0003824">
    <property type="term" value="F:catalytic activity"/>
    <property type="evidence" value="ECO:0007669"/>
    <property type="project" value="InterPro"/>
</dbReference>
<dbReference type="InterPro" id="IPR010071">
    <property type="entry name" value="AA_adenyl_dom"/>
</dbReference>
<gene>
    <name evidence="4" type="ORF">EV196_10395</name>
</gene>
<dbReference type="InterPro" id="IPR036736">
    <property type="entry name" value="ACP-like_sf"/>
</dbReference>
<dbReference type="GO" id="GO:0043041">
    <property type="term" value="P:amino acid activation for nonribosomal peptide biosynthetic process"/>
    <property type="evidence" value="ECO:0007669"/>
    <property type="project" value="TreeGrafter"/>
</dbReference>
<dbReference type="GO" id="GO:0005737">
    <property type="term" value="C:cytoplasm"/>
    <property type="evidence" value="ECO:0007669"/>
    <property type="project" value="TreeGrafter"/>
</dbReference>
<comment type="caution">
    <text evidence="4">The sequence shown here is derived from an EMBL/GenBank/DDBJ whole genome shotgun (WGS) entry which is preliminary data.</text>
</comment>
<dbReference type="GO" id="GO:0031177">
    <property type="term" value="F:phosphopantetheine binding"/>
    <property type="evidence" value="ECO:0007669"/>
    <property type="project" value="InterPro"/>
</dbReference>
<dbReference type="Gene3D" id="3.30.559.10">
    <property type="entry name" value="Chloramphenicol acetyltransferase-like domain"/>
    <property type="match status" value="1"/>
</dbReference>
<dbReference type="SMART" id="SM00823">
    <property type="entry name" value="PKS_PP"/>
    <property type="match status" value="1"/>
</dbReference>
<dbReference type="RefSeq" id="WP_132216825.1">
    <property type="nucleotide sequence ID" value="NZ_OX156936.1"/>
</dbReference>
<dbReference type="GO" id="GO:0044550">
    <property type="term" value="P:secondary metabolite biosynthetic process"/>
    <property type="evidence" value="ECO:0007669"/>
    <property type="project" value="TreeGrafter"/>
</dbReference>